<dbReference type="EMBL" id="CP155447">
    <property type="protein sequence ID" value="XBH02462.1"/>
    <property type="molecule type" value="Genomic_DNA"/>
</dbReference>
<feature type="chain" id="PRO_5043504221" evidence="1">
    <location>
        <begin position="23"/>
        <end position="234"/>
    </location>
</feature>
<protein>
    <submittedName>
        <fullName evidence="2">DUF1326 domain-containing protein</fullName>
    </submittedName>
</protein>
<sequence length="234" mass="24740">MFKALSALCGALVVSSVSVAGAAGIRGDYVEARTADVFTGPCFSNAEVFIYGKQAIMAWKVTEGAYNGVELNGLSVAAALQASTTLSEDKPDQASAVIIVDANANERQREALIAMARELGGKRLANIVDVKSSRISLKVEAHSVADTAETHAAHGMPHAPRASFWAANLAQIVTRPLDEGDHFCGNEVVAYAPLSKGVVALPAYTLGHQYKGQGLESKWDDPNCRSSYVGRFSL</sequence>
<dbReference type="AlphaFoldDB" id="A0AAU7CBX5"/>
<organism evidence="2">
    <name type="scientific">Singulisphaera sp. Ch08</name>
    <dbReference type="NCBI Taxonomy" id="3120278"/>
    <lineage>
        <taxon>Bacteria</taxon>
        <taxon>Pseudomonadati</taxon>
        <taxon>Planctomycetota</taxon>
        <taxon>Planctomycetia</taxon>
        <taxon>Isosphaerales</taxon>
        <taxon>Isosphaeraceae</taxon>
        <taxon>Singulisphaera</taxon>
    </lineage>
</organism>
<gene>
    <name evidence="2" type="ORF">V5E97_29625</name>
</gene>
<accession>A0AAU7CBX5</accession>
<dbReference type="InterPro" id="IPR009758">
    <property type="entry name" value="DUF1326"/>
</dbReference>
<proteinExistence type="predicted"/>
<dbReference type="RefSeq" id="WP_406695204.1">
    <property type="nucleotide sequence ID" value="NZ_CP155447.1"/>
</dbReference>
<reference evidence="2" key="1">
    <citation type="submission" date="2024-05" db="EMBL/GenBank/DDBJ databases">
        <title>Planctomycetes of the genus Singulisphaera possess chitinolytic capabilities.</title>
        <authorList>
            <person name="Ivanova A."/>
        </authorList>
    </citation>
    <scope>NUCLEOTIDE SEQUENCE</scope>
    <source>
        <strain evidence="2">Ch08T</strain>
    </source>
</reference>
<feature type="signal peptide" evidence="1">
    <location>
        <begin position="1"/>
        <end position="22"/>
    </location>
</feature>
<evidence type="ECO:0000256" key="1">
    <source>
        <dbReference type="SAM" id="SignalP"/>
    </source>
</evidence>
<keyword evidence="1" id="KW-0732">Signal</keyword>
<dbReference type="Pfam" id="PF07040">
    <property type="entry name" value="DUF1326"/>
    <property type="match status" value="1"/>
</dbReference>
<name>A0AAU7CBX5_9BACT</name>
<evidence type="ECO:0000313" key="2">
    <source>
        <dbReference type="EMBL" id="XBH02462.1"/>
    </source>
</evidence>